<evidence type="ECO:0008006" key="4">
    <source>
        <dbReference type="Google" id="ProtNLM"/>
    </source>
</evidence>
<evidence type="ECO:0000313" key="3">
    <source>
        <dbReference type="Proteomes" id="UP001628179"/>
    </source>
</evidence>
<evidence type="ECO:0000313" key="2">
    <source>
        <dbReference type="EMBL" id="GAB1316407.1"/>
    </source>
</evidence>
<proteinExistence type="predicted"/>
<feature type="signal peptide" evidence="1">
    <location>
        <begin position="1"/>
        <end position="22"/>
    </location>
</feature>
<accession>A0ABQ0GFA1</accession>
<dbReference type="GeneID" id="98177360"/>
<keyword evidence="1" id="KW-0732">Signal</keyword>
<dbReference type="Proteomes" id="UP001628179">
    <property type="component" value="Unassembled WGS sequence"/>
</dbReference>
<dbReference type="EMBL" id="BAAFSV010000003">
    <property type="protein sequence ID" value="GAB1316407.1"/>
    <property type="molecule type" value="Genomic_DNA"/>
</dbReference>
<dbReference type="RefSeq" id="XP_070918138.1">
    <property type="nucleotide sequence ID" value="XM_071062037.1"/>
</dbReference>
<reference evidence="2 3" key="1">
    <citation type="submission" date="2024-09" db="EMBL/GenBank/DDBJ databases">
        <title>Itraconazole resistance in Madurella fahalii resulting from another homologue of gene encoding cytochrome P450 14-alpha sterol demethylase (CYP51).</title>
        <authorList>
            <person name="Yoshioka I."/>
            <person name="Fahal A.H."/>
            <person name="Kaneko S."/>
            <person name="Yaguchi T."/>
        </authorList>
    </citation>
    <scope>NUCLEOTIDE SEQUENCE [LARGE SCALE GENOMIC DNA]</scope>
    <source>
        <strain evidence="2 3">IFM 68171</strain>
    </source>
</reference>
<keyword evidence="3" id="KW-1185">Reference proteome</keyword>
<sequence length="295" mass="33335">MAANIVWALSFVLLLLPDPAFGQLRQIDDVFEVHRGNPLLNGGCDDEFALDTNGRRHIDNIWEDCYQLVNAAVRVLDLALDNTVPGQQRDARQLSTTFFGTPAPDTAGGDQIIMNFRAWFQDVRQFMEGGRTGFNGEHYILFCHDTWLQRRAWTDNAQQDGGLVLDGNSQPVPLQNIEQYAGFMHDGLVPYWAAEFEEYIFDEPYTRAGNRFCGGPRHGNFAATQEQTRRKTVTVCPYGWRRAPPRLPLDRLGEEQVNANQRIQTFGCAAMNLFHELFHVVEGNGITDDSQPPGM</sequence>
<evidence type="ECO:0000256" key="1">
    <source>
        <dbReference type="SAM" id="SignalP"/>
    </source>
</evidence>
<feature type="chain" id="PRO_5045078360" description="Lysine-specific metallo-endopeptidase domain-containing protein" evidence="1">
    <location>
        <begin position="23"/>
        <end position="295"/>
    </location>
</feature>
<comment type="caution">
    <text evidence="2">The sequence shown here is derived from an EMBL/GenBank/DDBJ whole genome shotgun (WGS) entry which is preliminary data.</text>
</comment>
<organism evidence="2 3">
    <name type="scientific">Madurella fahalii</name>
    <dbReference type="NCBI Taxonomy" id="1157608"/>
    <lineage>
        <taxon>Eukaryota</taxon>
        <taxon>Fungi</taxon>
        <taxon>Dikarya</taxon>
        <taxon>Ascomycota</taxon>
        <taxon>Pezizomycotina</taxon>
        <taxon>Sordariomycetes</taxon>
        <taxon>Sordariomycetidae</taxon>
        <taxon>Sordariales</taxon>
        <taxon>Sordariales incertae sedis</taxon>
        <taxon>Madurella</taxon>
    </lineage>
</organism>
<gene>
    <name evidence="2" type="ORF">MFIFM68171_06617</name>
</gene>
<protein>
    <recommendedName>
        <fullName evidence="4">Lysine-specific metallo-endopeptidase domain-containing protein</fullName>
    </recommendedName>
</protein>
<name>A0ABQ0GFA1_9PEZI</name>